<accession>A0ABQ4XXX2</accession>
<proteinExistence type="predicted"/>
<name>A0ABQ4XXX2_9ASTR</name>
<organism evidence="1 2">
    <name type="scientific">Tanacetum coccineum</name>
    <dbReference type="NCBI Taxonomy" id="301880"/>
    <lineage>
        <taxon>Eukaryota</taxon>
        <taxon>Viridiplantae</taxon>
        <taxon>Streptophyta</taxon>
        <taxon>Embryophyta</taxon>
        <taxon>Tracheophyta</taxon>
        <taxon>Spermatophyta</taxon>
        <taxon>Magnoliopsida</taxon>
        <taxon>eudicotyledons</taxon>
        <taxon>Gunneridae</taxon>
        <taxon>Pentapetalae</taxon>
        <taxon>asterids</taxon>
        <taxon>campanulids</taxon>
        <taxon>Asterales</taxon>
        <taxon>Asteraceae</taxon>
        <taxon>Asteroideae</taxon>
        <taxon>Anthemideae</taxon>
        <taxon>Anthemidinae</taxon>
        <taxon>Tanacetum</taxon>
    </lineage>
</organism>
<evidence type="ECO:0000313" key="1">
    <source>
        <dbReference type="EMBL" id="GJS69728.1"/>
    </source>
</evidence>
<gene>
    <name evidence="1" type="ORF">Tco_0702569</name>
</gene>
<reference evidence="1" key="1">
    <citation type="journal article" date="2022" name="Int. J. Mol. Sci.">
        <title>Draft Genome of Tanacetum Coccineum: Genomic Comparison of Closely Related Tanacetum-Family Plants.</title>
        <authorList>
            <person name="Yamashiro T."/>
            <person name="Shiraishi A."/>
            <person name="Nakayama K."/>
            <person name="Satake H."/>
        </authorList>
    </citation>
    <scope>NUCLEOTIDE SEQUENCE</scope>
</reference>
<sequence>MMLESQKRADYQVTLSTLESKVNSLEVDKDRLEVFEASLHKEVEELKQDRRDVVSKVLPYAAIELVHSDKLGTLIGKLVSSAITYGRCRAYEQACNDFATATFPWLDEFVADVTTPIETLLLKKPPMLQKPAPLRT</sequence>
<keyword evidence="2" id="KW-1185">Reference proteome</keyword>
<dbReference type="Proteomes" id="UP001151760">
    <property type="component" value="Unassembled WGS sequence"/>
</dbReference>
<dbReference type="EMBL" id="BQNB010009883">
    <property type="protein sequence ID" value="GJS69728.1"/>
    <property type="molecule type" value="Genomic_DNA"/>
</dbReference>
<evidence type="ECO:0000313" key="2">
    <source>
        <dbReference type="Proteomes" id="UP001151760"/>
    </source>
</evidence>
<reference evidence="1" key="2">
    <citation type="submission" date="2022-01" db="EMBL/GenBank/DDBJ databases">
        <authorList>
            <person name="Yamashiro T."/>
            <person name="Shiraishi A."/>
            <person name="Satake H."/>
            <person name="Nakayama K."/>
        </authorList>
    </citation>
    <scope>NUCLEOTIDE SEQUENCE</scope>
</reference>
<comment type="caution">
    <text evidence="1">The sequence shown here is derived from an EMBL/GenBank/DDBJ whole genome shotgun (WGS) entry which is preliminary data.</text>
</comment>
<protein>
    <submittedName>
        <fullName evidence="1">Uncharacterized protein</fullName>
    </submittedName>
</protein>